<evidence type="ECO:0000313" key="1">
    <source>
        <dbReference type="EMBL" id="ESP90773.1"/>
    </source>
</evidence>
<comment type="caution">
    <text evidence="1">The sequence shown here is derived from an EMBL/GenBank/DDBJ whole genome shotgun (WGS) entry which is preliminary data.</text>
</comment>
<sequence>MYITNIPNSYQPYSGVTRTLLAATTSDDHHRDSTQPLDRQYDFTNMTLKEQSKAANVLYQKGF</sequence>
<evidence type="ECO:0000313" key="2">
    <source>
        <dbReference type="Proteomes" id="UP000017820"/>
    </source>
</evidence>
<dbReference type="GeneID" id="29919125"/>
<dbReference type="RefSeq" id="WP_023402130.1">
    <property type="nucleotide sequence ID" value="NZ_AUSV01000134.1"/>
</dbReference>
<name>V4HLW5_PSEL2</name>
<dbReference type="Proteomes" id="UP000017820">
    <property type="component" value="Unassembled WGS sequence"/>
</dbReference>
<dbReference type="AlphaFoldDB" id="V4HLW5"/>
<protein>
    <submittedName>
        <fullName evidence="1">Uncharacterized protein</fullName>
    </submittedName>
</protein>
<dbReference type="EMBL" id="AUSV01000134">
    <property type="protein sequence ID" value="ESP90773.1"/>
    <property type="molecule type" value="Genomic_DNA"/>
</dbReference>
<proteinExistence type="predicted"/>
<organism evidence="1 2">
    <name type="scientific">Pseudoalteromonas luteoviolacea (strain 2ta16)</name>
    <dbReference type="NCBI Taxonomy" id="1353533"/>
    <lineage>
        <taxon>Bacteria</taxon>
        <taxon>Pseudomonadati</taxon>
        <taxon>Pseudomonadota</taxon>
        <taxon>Gammaproteobacteria</taxon>
        <taxon>Alteromonadales</taxon>
        <taxon>Pseudoalteromonadaceae</taxon>
        <taxon>Pseudoalteromonas</taxon>
    </lineage>
</organism>
<gene>
    <name evidence="1" type="ORF">PL2TA16_01877</name>
</gene>
<accession>V4HLW5</accession>
<reference evidence="1 2" key="1">
    <citation type="submission" date="2013-07" db="EMBL/GenBank/DDBJ databases">
        <title>Draft genome sequence of Pseudoalteromonas luteoviolacea 2ta16.</title>
        <authorList>
            <person name="Allen E.E."/>
            <person name="Azam F."/>
            <person name="Podell S."/>
        </authorList>
    </citation>
    <scope>NUCLEOTIDE SEQUENCE [LARGE SCALE GENOMIC DNA]</scope>
    <source>
        <strain evidence="1 2">2ta16</strain>
    </source>
</reference>